<proteinExistence type="predicted"/>
<gene>
    <name evidence="3" type="ORF">HMPREF9469_00967</name>
</gene>
<sequence>MAKYGKTNCSGGISVLSEDMDSTLGDVIKGKKAMTSDSGDEGGIGTLELTGNAIESRVLNGYSFYSTDAKKKLTGNVVVNSLLSFSCAAYSGRRVLAKWQNPKAATGKPYSGVIIRYSTSGYPGKTGGTQIYKGAGSSSSSGGNSQAYLDLPNLNTTYYLSIYPYVTCSTGEMTGDVLNASIKTLTEIYVTIKATQTYTIQGFKYADFFLVGGGGGGHLGGGGSGRTTTKKGVSVNTGEVLAMTVGAGGAQQGNGGASSVSRAGITIASASGGNAGGDNGGSGGSGGGGCTIGATSPGDGGSDGSDGVTPKILGGGSGTSGGTGQKTTTRAWGDASGTVYSGAGAGGNSWYDRVDNEGERNYYFSAGGKGGAGGGANGGGWTGQGGQNGSIDAEIPAQNGVANTGGGGGGRARDDGLWKDAGRGGSGVILMRLY</sequence>
<dbReference type="EMBL" id="ADLJ01000007">
    <property type="protein sequence ID" value="EHF00053.1"/>
    <property type="molecule type" value="Genomic_DNA"/>
</dbReference>
<feature type="region of interest" description="Disordered" evidence="1">
    <location>
        <begin position="397"/>
        <end position="418"/>
    </location>
</feature>
<evidence type="ECO:0000313" key="3">
    <source>
        <dbReference type="EMBL" id="EHF00053.1"/>
    </source>
</evidence>
<evidence type="ECO:0000259" key="2">
    <source>
        <dbReference type="Pfam" id="PF21722"/>
    </source>
</evidence>
<feature type="domain" description="Glycine-rich" evidence="2">
    <location>
        <begin position="195"/>
        <end position="433"/>
    </location>
</feature>
<dbReference type="RefSeq" id="WP_007859728.1">
    <property type="nucleotide sequence ID" value="NZ_JH376420.1"/>
</dbReference>
<dbReference type="PATRIC" id="fig|742733.3.peg.974"/>
<dbReference type="HOGENOM" id="CLU_686439_0_0_9"/>
<evidence type="ECO:0000256" key="1">
    <source>
        <dbReference type="SAM" id="MobiDB-lite"/>
    </source>
</evidence>
<dbReference type="Proteomes" id="UP000003763">
    <property type="component" value="Unassembled WGS sequence"/>
</dbReference>
<accession>G5HEU4</accession>
<reference evidence="3 4" key="1">
    <citation type="submission" date="2011-08" db="EMBL/GenBank/DDBJ databases">
        <title>The Genome Sequence of Clostridium citroniae WAL-17108.</title>
        <authorList>
            <consortium name="The Broad Institute Genome Sequencing Platform"/>
            <person name="Earl A."/>
            <person name="Ward D."/>
            <person name="Feldgarden M."/>
            <person name="Gevers D."/>
            <person name="Finegold S.M."/>
            <person name="Summanen P.H."/>
            <person name="Molitoris D.R."/>
            <person name="Vaisanen M.L."/>
            <person name="Daigneault M."/>
            <person name="Allen-Vercoe E."/>
            <person name="Young S.K."/>
            <person name="Zeng Q."/>
            <person name="Gargeya S."/>
            <person name="Fitzgerald M."/>
            <person name="Haas B."/>
            <person name="Abouelleil A."/>
            <person name="Alvarado L."/>
            <person name="Arachchi H.M."/>
            <person name="Berlin A."/>
            <person name="Brown A."/>
            <person name="Chapman S.B."/>
            <person name="Chen Z."/>
            <person name="Dunbar C."/>
            <person name="Freedman E."/>
            <person name="Gearin G."/>
            <person name="Gellesch M."/>
            <person name="Goldberg J."/>
            <person name="Griggs A."/>
            <person name="Gujja S."/>
            <person name="Heiman D."/>
            <person name="Howarth C."/>
            <person name="Larson L."/>
            <person name="Lui A."/>
            <person name="MacDonald P.J.P."/>
            <person name="Montmayeur A."/>
            <person name="Murphy C."/>
            <person name="Neiman D."/>
            <person name="Pearson M."/>
            <person name="Priest M."/>
            <person name="Roberts A."/>
            <person name="Saif S."/>
            <person name="Shea T."/>
            <person name="Shenoy N."/>
            <person name="Sisk P."/>
            <person name="Stolte C."/>
            <person name="Sykes S."/>
            <person name="Wortman J."/>
            <person name="Nusbaum C."/>
            <person name="Birren B."/>
        </authorList>
    </citation>
    <scope>NUCLEOTIDE SEQUENCE [LARGE SCALE GENOMIC DNA]</scope>
    <source>
        <strain evidence="3 4">WAL-17108</strain>
    </source>
</reference>
<feature type="compositionally biased region" description="Gly residues" evidence="1">
    <location>
        <begin position="313"/>
        <end position="324"/>
    </location>
</feature>
<dbReference type="Pfam" id="PF21722">
    <property type="entry name" value="Gly_rich_2"/>
    <property type="match status" value="1"/>
</dbReference>
<dbReference type="InterPro" id="IPR049304">
    <property type="entry name" value="Gly_rich_dom"/>
</dbReference>
<name>G5HEU4_9FIRM</name>
<feature type="region of interest" description="Disordered" evidence="1">
    <location>
        <begin position="278"/>
        <end position="335"/>
    </location>
</feature>
<protein>
    <recommendedName>
        <fullName evidence="2">Glycine-rich domain-containing protein</fullName>
    </recommendedName>
</protein>
<comment type="caution">
    <text evidence="3">The sequence shown here is derived from an EMBL/GenBank/DDBJ whole genome shotgun (WGS) entry which is preliminary data.</text>
</comment>
<dbReference type="AlphaFoldDB" id="G5HEU4"/>
<dbReference type="eggNOG" id="ENOG5030JY7">
    <property type="taxonomic scope" value="Bacteria"/>
</dbReference>
<evidence type="ECO:0000313" key="4">
    <source>
        <dbReference type="Proteomes" id="UP000003763"/>
    </source>
</evidence>
<feature type="compositionally biased region" description="Gly residues" evidence="1">
    <location>
        <begin position="278"/>
        <end position="291"/>
    </location>
</feature>
<organism evidence="3 4">
    <name type="scientific">[Clostridium] citroniae WAL-17108</name>
    <dbReference type="NCBI Taxonomy" id="742733"/>
    <lineage>
        <taxon>Bacteria</taxon>
        <taxon>Bacillati</taxon>
        <taxon>Bacillota</taxon>
        <taxon>Clostridia</taxon>
        <taxon>Lachnospirales</taxon>
        <taxon>Lachnospiraceae</taxon>
        <taxon>Enterocloster</taxon>
    </lineage>
</organism>